<reference evidence="2" key="2">
    <citation type="submission" date="2022-06" db="UniProtKB">
        <authorList>
            <consortium name="EnsemblMetazoa"/>
        </authorList>
    </citation>
    <scope>IDENTIFICATION</scope>
    <source>
        <strain evidence="2">DF5081</strain>
    </source>
</reference>
<dbReference type="Proteomes" id="UP000005237">
    <property type="component" value="Unassembled WGS sequence"/>
</dbReference>
<sequence length="114" mass="12817">MDAGPKSSPNNRTNMKKITPWPMETLSLMSRSSHRSQPETIIACSVETCTSTPTLQDLSRSNGESPRNEYWTRLFPQSPPLQQSDIDQDHINLIAILKELQDKAVTQPSNHSIN</sequence>
<accession>A0A8R1I3H9</accession>
<name>A0A8R1I3H9_CAEJA</name>
<reference evidence="3" key="1">
    <citation type="submission" date="2010-08" db="EMBL/GenBank/DDBJ databases">
        <authorList>
            <consortium name="Caenorhabditis japonica Sequencing Consortium"/>
            <person name="Wilson R.K."/>
        </authorList>
    </citation>
    <scope>NUCLEOTIDE SEQUENCE [LARGE SCALE GENOMIC DNA]</scope>
    <source>
        <strain evidence="3">DF5081</strain>
    </source>
</reference>
<protein>
    <submittedName>
        <fullName evidence="2">Uncharacterized protein</fullName>
    </submittedName>
</protein>
<evidence type="ECO:0000313" key="3">
    <source>
        <dbReference type="Proteomes" id="UP000005237"/>
    </source>
</evidence>
<keyword evidence="3" id="KW-1185">Reference proteome</keyword>
<dbReference type="AlphaFoldDB" id="A0A8R1I3H9"/>
<evidence type="ECO:0000256" key="1">
    <source>
        <dbReference type="SAM" id="MobiDB-lite"/>
    </source>
</evidence>
<dbReference type="EnsemblMetazoa" id="CJA20525.1">
    <property type="protein sequence ID" value="CJA20525.1"/>
    <property type="gene ID" value="WBGene00176097"/>
</dbReference>
<evidence type="ECO:0000313" key="2">
    <source>
        <dbReference type="EnsemblMetazoa" id="CJA20525.1"/>
    </source>
</evidence>
<proteinExistence type="predicted"/>
<organism evidence="2 3">
    <name type="scientific">Caenorhabditis japonica</name>
    <dbReference type="NCBI Taxonomy" id="281687"/>
    <lineage>
        <taxon>Eukaryota</taxon>
        <taxon>Metazoa</taxon>
        <taxon>Ecdysozoa</taxon>
        <taxon>Nematoda</taxon>
        <taxon>Chromadorea</taxon>
        <taxon>Rhabditida</taxon>
        <taxon>Rhabditina</taxon>
        <taxon>Rhabditomorpha</taxon>
        <taxon>Rhabditoidea</taxon>
        <taxon>Rhabditidae</taxon>
        <taxon>Peloderinae</taxon>
        <taxon>Caenorhabditis</taxon>
    </lineage>
</organism>
<feature type="region of interest" description="Disordered" evidence="1">
    <location>
        <begin position="52"/>
        <end position="84"/>
    </location>
</feature>
<feature type="compositionally biased region" description="Polar residues" evidence="1">
    <location>
        <begin position="52"/>
        <end position="65"/>
    </location>
</feature>